<dbReference type="PRINTS" id="PR00395">
    <property type="entry name" value="RIBOSOMALS2"/>
</dbReference>
<proteinExistence type="inferred from homology"/>
<dbReference type="AlphaFoldDB" id="E7C299"/>
<feature type="compositionally biased region" description="Low complexity" evidence="7">
    <location>
        <begin position="282"/>
        <end position="303"/>
    </location>
</feature>
<dbReference type="SUPFAM" id="SSF52313">
    <property type="entry name" value="Ribosomal protein S2"/>
    <property type="match status" value="1"/>
</dbReference>
<comment type="similarity">
    <text evidence="1 5 6">Belongs to the universal ribosomal protein uS2 family.</text>
</comment>
<evidence type="ECO:0000256" key="6">
    <source>
        <dbReference type="RuleBase" id="RU003631"/>
    </source>
</evidence>
<gene>
    <name evidence="5" type="primary">rpsB</name>
</gene>
<name>E7C299_9BACT</name>
<dbReference type="CDD" id="cd01425">
    <property type="entry name" value="RPS2"/>
    <property type="match status" value="1"/>
</dbReference>
<dbReference type="InterPro" id="IPR005706">
    <property type="entry name" value="Ribosomal_uS2_bac/mit/plastid"/>
</dbReference>
<accession>E7C299</accession>
<feature type="region of interest" description="Disordered" evidence="7">
    <location>
        <begin position="228"/>
        <end position="323"/>
    </location>
</feature>
<dbReference type="Pfam" id="PF00318">
    <property type="entry name" value="Ribosomal_S2"/>
    <property type="match status" value="1"/>
</dbReference>
<dbReference type="HAMAP" id="MF_00291_B">
    <property type="entry name" value="Ribosomal_uS2_B"/>
    <property type="match status" value="1"/>
</dbReference>
<dbReference type="GO" id="GO:0003735">
    <property type="term" value="F:structural constituent of ribosome"/>
    <property type="evidence" value="ECO:0007669"/>
    <property type="project" value="InterPro"/>
</dbReference>
<feature type="compositionally biased region" description="Basic and acidic residues" evidence="7">
    <location>
        <begin position="228"/>
        <end position="237"/>
    </location>
</feature>
<keyword evidence="3 5" id="KW-0687">Ribonucleoprotein</keyword>
<dbReference type="PANTHER" id="PTHR12534">
    <property type="entry name" value="30S RIBOSOMAL PROTEIN S2 PROKARYOTIC AND ORGANELLAR"/>
    <property type="match status" value="1"/>
</dbReference>
<dbReference type="Gene3D" id="1.10.287.610">
    <property type="entry name" value="Helix hairpin bin"/>
    <property type="match status" value="1"/>
</dbReference>
<dbReference type="GO" id="GO:0006412">
    <property type="term" value="P:translation"/>
    <property type="evidence" value="ECO:0007669"/>
    <property type="project" value="UniProtKB-UniRule"/>
</dbReference>
<protein>
    <recommendedName>
        <fullName evidence="4 5">Small ribosomal subunit protein uS2</fullName>
    </recommendedName>
</protein>
<dbReference type="NCBIfam" id="TIGR01011">
    <property type="entry name" value="rpsB_bact"/>
    <property type="match status" value="1"/>
</dbReference>
<dbReference type="PANTHER" id="PTHR12534:SF0">
    <property type="entry name" value="SMALL RIBOSOMAL SUBUNIT PROTEIN US2M"/>
    <property type="match status" value="1"/>
</dbReference>
<organism evidence="8">
    <name type="scientific">uncultured verrucomicrobium HF0070_35E03</name>
    <dbReference type="NCBI Taxonomy" id="723595"/>
    <lineage>
        <taxon>Bacteria</taxon>
        <taxon>Pseudomonadati</taxon>
        <taxon>Verrucomicrobiota</taxon>
        <taxon>environmental samples</taxon>
    </lineage>
</organism>
<evidence type="ECO:0000313" key="8">
    <source>
        <dbReference type="EMBL" id="ADI21573.1"/>
    </source>
</evidence>
<dbReference type="InterPro" id="IPR018130">
    <property type="entry name" value="Ribosomal_uS2_CS"/>
</dbReference>
<dbReference type="PROSITE" id="PS00962">
    <property type="entry name" value="RIBOSOMAL_S2_1"/>
    <property type="match status" value="1"/>
</dbReference>
<dbReference type="PROSITE" id="PS00963">
    <property type="entry name" value="RIBOSOMAL_S2_2"/>
    <property type="match status" value="1"/>
</dbReference>
<reference evidence="8" key="1">
    <citation type="submission" date="2010-01" db="EMBL/GenBank/DDBJ databases">
        <title>Genome fragments of uncultured bacteria from the North Pacific subtropical Gyre.</title>
        <authorList>
            <person name="Pham V.D."/>
            <person name="Delong E.F."/>
        </authorList>
    </citation>
    <scope>NUCLEOTIDE SEQUENCE</scope>
</reference>
<sequence>MNITVKDLLDAGVHFGHQVRRWNPKSKPFVYDNRHGISIIDLEKTYDLLEKASKAVEEVVSQGKQVLLVGTKRQAQEPIRELAAATNMPFSVNRWMGGTLTNFETVSASLAKYKKFLRMEDDGSLDKLPGKEGAAIKRQMSRMQRNFEGLLNLQDLPGALFVIDSHNESIAVAEANRLKIPVIALVDSNSDPSLLSHPIPGNDDSTKSIRIIVDVILDAIQSGAVRRVEAPTRRKDITPIAQEPDFVDQEDEPEVTLPEGYDEMDFDDRKKTSDETEESADSESSSENSSVQNEETQPASVTETSDDSEESSPEDSQQGEEKA</sequence>
<feature type="compositionally biased region" description="Acidic residues" evidence="7">
    <location>
        <begin position="245"/>
        <end position="266"/>
    </location>
</feature>
<keyword evidence="2 5" id="KW-0689">Ribosomal protein</keyword>
<evidence type="ECO:0000256" key="2">
    <source>
        <dbReference type="ARBA" id="ARBA00022980"/>
    </source>
</evidence>
<evidence type="ECO:0000256" key="5">
    <source>
        <dbReference type="HAMAP-Rule" id="MF_00291"/>
    </source>
</evidence>
<dbReference type="InterPro" id="IPR001865">
    <property type="entry name" value="Ribosomal_uS2"/>
</dbReference>
<evidence type="ECO:0000256" key="1">
    <source>
        <dbReference type="ARBA" id="ARBA00006242"/>
    </source>
</evidence>
<dbReference type="InterPro" id="IPR023591">
    <property type="entry name" value="Ribosomal_uS2_flav_dom_sf"/>
</dbReference>
<feature type="compositionally biased region" description="Acidic residues" evidence="7">
    <location>
        <begin position="304"/>
        <end position="313"/>
    </location>
</feature>
<evidence type="ECO:0000256" key="3">
    <source>
        <dbReference type="ARBA" id="ARBA00023274"/>
    </source>
</evidence>
<evidence type="ECO:0000256" key="4">
    <source>
        <dbReference type="ARBA" id="ARBA00035256"/>
    </source>
</evidence>
<evidence type="ECO:0000256" key="7">
    <source>
        <dbReference type="SAM" id="MobiDB-lite"/>
    </source>
</evidence>
<dbReference type="GO" id="GO:0022627">
    <property type="term" value="C:cytosolic small ribosomal subunit"/>
    <property type="evidence" value="ECO:0007669"/>
    <property type="project" value="TreeGrafter"/>
</dbReference>
<dbReference type="EMBL" id="GU567959">
    <property type="protein sequence ID" value="ADI21573.1"/>
    <property type="molecule type" value="Genomic_DNA"/>
</dbReference>
<dbReference type="Gene3D" id="3.40.50.10490">
    <property type="entry name" value="Glucose-6-phosphate isomerase like protein, domain 1"/>
    <property type="match status" value="1"/>
</dbReference>